<dbReference type="Proteomes" id="UP001595528">
    <property type="component" value="Unassembled WGS sequence"/>
</dbReference>
<accession>A0ABV7L9K4</accession>
<dbReference type="RefSeq" id="WP_379906730.1">
    <property type="nucleotide sequence ID" value="NZ_JBHRTR010000054.1"/>
</dbReference>
<protein>
    <submittedName>
        <fullName evidence="1">Uncharacterized protein</fullName>
    </submittedName>
</protein>
<gene>
    <name evidence="1" type="ORF">ACFOGJ_28705</name>
</gene>
<sequence length="241" mass="24358">MPGAVAEDITEAPMAFNGSGSFSLPGSSSADYETGDTAVGTDVFAKFQDLADGLSNTLCRDGQSTVTASISFSGQRIVNLGDAVSATDALNRQSGDGRYSQRPATTVDNRLVRFDGTAGTLQGSGLVIDDADNLTGNGGAASRFRAGTSTQTGSSYTTVAADLGTWIDVTHAAGTAVTLHAAPGEGAAIGFVQRGAGQITFAVASGTLRARGGKTKSAGQYAICMALFLDGEWHLGGDITS</sequence>
<proteinExistence type="predicted"/>
<evidence type="ECO:0000313" key="2">
    <source>
        <dbReference type="Proteomes" id="UP001595528"/>
    </source>
</evidence>
<keyword evidence="2" id="KW-1185">Reference proteome</keyword>
<name>A0ABV7L9K4_9PROT</name>
<reference evidence="2" key="1">
    <citation type="journal article" date="2019" name="Int. J. Syst. Evol. Microbiol.">
        <title>The Global Catalogue of Microorganisms (GCM) 10K type strain sequencing project: providing services to taxonomists for standard genome sequencing and annotation.</title>
        <authorList>
            <consortium name="The Broad Institute Genomics Platform"/>
            <consortium name="The Broad Institute Genome Sequencing Center for Infectious Disease"/>
            <person name="Wu L."/>
            <person name="Ma J."/>
        </authorList>
    </citation>
    <scope>NUCLEOTIDE SEQUENCE [LARGE SCALE GENOMIC DNA]</scope>
    <source>
        <strain evidence="2">KCTC 42964</strain>
    </source>
</reference>
<comment type="caution">
    <text evidence="1">The sequence shown here is derived from an EMBL/GenBank/DDBJ whole genome shotgun (WGS) entry which is preliminary data.</text>
</comment>
<organism evidence="1 2">
    <name type="scientific">Marinibaculum pumilum</name>
    <dbReference type="NCBI Taxonomy" id="1766165"/>
    <lineage>
        <taxon>Bacteria</taxon>
        <taxon>Pseudomonadati</taxon>
        <taxon>Pseudomonadota</taxon>
        <taxon>Alphaproteobacteria</taxon>
        <taxon>Rhodospirillales</taxon>
        <taxon>Rhodospirillaceae</taxon>
        <taxon>Marinibaculum</taxon>
    </lineage>
</organism>
<dbReference type="EMBL" id="JBHRTR010000054">
    <property type="protein sequence ID" value="MFC3231263.1"/>
    <property type="molecule type" value="Genomic_DNA"/>
</dbReference>
<evidence type="ECO:0000313" key="1">
    <source>
        <dbReference type="EMBL" id="MFC3231263.1"/>
    </source>
</evidence>